<keyword evidence="3" id="KW-1185">Reference proteome</keyword>
<protein>
    <submittedName>
        <fullName evidence="2">Uncharacterized protein</fullName>
    </submittedName>
</protein>
<sequence length="159" mass="17688">MSSHSSTSKRTSSSSGSVSYRSSLWPARFLCMTGIFHNFVGLLIPQVRNPFIDAIKAGYVGQHGTSIERRHAFWFFMGGVFIFLMGKLMHWCLSPEMREDEGHRDLKDKPRDGLQRSRIVLPRELGVWFVGVGIAGAAALPKSGFYLLIAQGLGILLSE</sequence>
<proteinExistence type="predicted"/>
<dbReference type="Pfam" id="PF20064">
    <property type="entry name" value="DUF6463"/>
    <property type="match status" value="2"/>
</dbReference>
<name>A0A9P6J488_MORAP</name>
<keyword evidence="1" id="KW-0472">Membrane</keyword>
<comment type="caution">
    <text evidence="2">The sequence shown here is derived from an EMBL/GenBank/DDBJ whole genome shotgun (WGS) entry which is preliminary data.</text>
</comment>
<evidence type="ECO:0000256" key="1">
    <source>
        <dbReference type="SAM" id="Phobius"/>
    </source>
</evidence>
<gene>
    <name evidence="2" type="ORF">BGZ70_008293</name>
</gene>
<reference evidence="2" key="1">
    <citation type="journal article" date="2020" name="Fungal Divers.">
        <title>Resolving the Mortierellaceae phylogeny through synthesis of multi-gene phylogenetics and phylogenomics.</title>
        <authorList>
            <person name="Vandepol N."/>
            <person name="Liber J."/>
            <person name="Desiro A."/>
            <person name="Na H."/>
            <person name="Kennedy M."/>
            <person name="Barry K."/>
            <person name="Grigoriev I.V."/>
            <person name="Miller A.N."/>
            <person name="O'Donnell K."/>
            <person name="Stajich J.E."/>
            <person name="Bonito G."/>
        </authorList>
    </citation>
    <scope>NUCLEOTIDE SEQUENCE</scope>
    <source>
        <strain evidence="2">CK1249</strain>
    </source>
</reference>
<dbReference type="EMBL" id="JAAAHY010000586">
    <property type="protein sequence ID" value="KAF9961373.1"/>
    <property type="molecule type" value="Genomic_DNA"/>
</dbReference>
<keyword evidence="1" id="KW-1133">Transmembrane helix</keyword>
<feature type="transmembrane region" description="Helical" evidence="1">
    <location>
        <begin position="125"/>
        <end position="149"/>
    </location>
</feature>
<keyword evidence="1" id="KW-0812">Transmembrane</keyword>
<accession>A0A9P6J488</accession>
<organism evidence="2 3">
    <name type="scientific">Mortierella alpina</name>
    <name type="common">Oleaginous fungus</name>
    <name type="synonym">Mortierella renispora</name>
    <dbReference type="NCBI Taxonomy" id="64518"/>
    <lineage>
        <taxon>Eukaryota</taxon>
        <taxon>Fungi</taxon>
        <taxon>Fungi incertae sedis</taxon>
        <taxon>Mucoromycota</taxon>
        <taxon>Mortierellomycotina</taxon>
        <taxon>Mortierellomycetes</taxon>
        <taxon>Mortierellales</taxon>
        <taxon>Mortierellaceae</taxon>
        <taxon>Mortierella</taxon>
    </lineage>
</organism>
<dbReference type="Proteomes" id="UP000738359">
    <property type="component" value="Unassembled WGS sequence"/>
</dbReference>
<evidence type="ECO:0000313" key="2">
    <source>
        <dbReference type="EMBL" id="KAF9961373.1"/>
    </source>
</evidence>
<feature type="transmembrane region" description="Helical" evidence="1">
    <location>
        <begin position="72"/>
        <end position="91"/>
    </location>
</feature>
<dbReference type="OrthoDB" id="2368448at2759"/>
<dbReference type="InterPro" id="IPR045590">
    <property type="entry name" value="DUF6463"/>
</dbReference>
<dbReference type="AlphaFoldDB" id="A0A9P6J488"/>
<evidence type="ECO:0000313" key="3">
    <source>
        <dbReference type="Proteomes" id="UP000738359"/>
    </source>
</evidence>